<dbReference type="EMBL" id="JAHEPS010000002">
    <property type="protein sequence ID" value="MBT1444085.1"/>
    <property type="molecule type" value="Genomic_DNA"/>
</dbReference>
<reference evidence="4 5" key="1">
    <citation type="submission" date="2021-05" db="EMBL/GenBank/DDBJ databases">
        <title>Shewanella sp. JM162201.</title>
        <authorList>
            <person name="Xu S."/>
            <person name="Li A."/>
        </authorList>
    </citation>
    <scope>NUCLEOTIDE SEQUENCE [LARGE SCALE GENOMIC DNA]</scope>
    <source>
        <strain evidence="4 5">JM162201</strain>
    </source>
</reference>
<proteinExistence type="predicted"/>
<keyword evidence="1 2" id="KW-0732">Signal</keyword>
<keyword evidence="5" id="KW-1185">Reference proteome</keyword>
<dbReference type="SUPFAM" id="SSF56935">
    <property type="entry name" value="Porins"/>
    <property type="match status" value="1"/>
</dbReference>
<feature type="signal peptide" evidence="2">
    <location>
        <begin position="1"/>
        <end position="20"/>
    </location>
</feature>
<dbReference type="InterPro" id="IPR027385">
    <property type="entry name" value="Beta-barrel_OMP"/>
</dbReference>
<name>A0ABS5V0U5_9GAMM</name>
<dbReference type="RefSeq" id="WP_214506295.1">
    <property type="nucleotide sequence ID" value="NZ_JAHEPS010000002.1"/>
</dbReference>
<evidence type="ECO:0000313" key="5">
    <source>
        <dbReference type="Proteomes" id="UP001195903"/>
    </source>
</evidence>
<gene>
    <name evidence="4" type="ORF">KJI95_06050</name>
</gene>
<sequence length="201" mass="21477">MKRNLSLLAVAALLSAPAFANETPDNGLSYSHAGIGYTQLELDGFSEDFTGYTAHLVQSFGASNFYATVRHSNTTADINTWGGNIELDLTQGSYGVGYAFNLNPVLDLGIEAALVKVEANAEGESASDDGYRVGALLRYATTPALELYAGLDYIDLSDAEDSDTSHRIGAKYAFSKLFAVTAELNEFGDASAFVIGGEFRW</sequence>
<feature type="domain" description="Outer membrane protein beta-barrel" evidence="3">
    <location>
        <begin position="7"/>
        <end position="174"/>
    </location>
</feature>
<comment type="caution">
    <text evidence="4">The sequence shown here is derived from an EMBL/GenBank/DDBJ whole genome shotgun (WGS) entry which is preliminary data.</text>
</comment>
<dbReference type="Pfam" id="PF13505">
    <property type="entry name" value="OMP_b-brl"/>
    <property type="match status" value="1"/>
</dbReference>
<dbReference type="Gene3D" id="2.40.160.20">
    <property type="match status" value="1"/>
</dbReference>
<protein>
    <submittedName>
        <fullName evidence="4">Outer membrane beta-barrel protein</fullName>
    </submittedName>
</protein>
<feature type="chain" id="PRO_5046386279" evidence="2">
    <location>
        <begin position="21"/>
        <end position="201"/>
    </location>
</feature>
<evidence type="ECO:0000259" key="3">
    <source>
        <dbReference type="Pfam" id="PF13505"/>
    </source>
</evidence>
<evidence type="ECO:0000256" key="2">
    <source>
        <dbReference type="SAM" id="SignalP"/>
    </source>
</evidence>
<dbReference type="Proteomes" id="UP001195903">
    <property type="component" value="Unassembled WGS sequence"/>
</dbReference>
<organism evidence="4 5">
    <name type="scientific">Shewanella jiangmenensis</name>
    <dbReference type="NCBI Taxonomy" id="2837387"/>
    <lineage>
        <taxon>Bacteria</taxon>
        <taxon>Pseudomonadati</taxon>
        <taxon>Pseudomonadota</taxon>
        <taxon>Gammaproteobacteria</taxon>
        <taxon>Alteromonadales</taxon>
        <taxon>Shewanellaceae</taxon>
        <taxon>Shewanella</taxon>
    </lineage>
</organism>
<accession>A0ABS5V0U5</accession>
<evidence type="ECO:0000256" key="1">
    <source>
        <dbReference type="ARBA" id="ARBA00022729"/>
    </source>
</evidence>
<evidence type="ECO:0000313" key="4">
    <source>
        <dbReference type="EMBL" id="MBT1444085.1"/>
    </source>
</evidence>